<proteinExistence type="inferred from homology"/>
<dbReference type="AlphaFoldDB" id="A0A542YLZ6"/>
<evidence type="ECO:0000256" key="5">
    <source>
        <dbReference type="RuleBase" id="RU004508"/>
    </source>
</evidence>
<dbReference type="Gene3D" id="3.40.640.10">
    <property type="entry name" value="Type I PLP-dependent aspartate aminotransferase-like (Major domain)"/>
    <property type="match status" value="1"/>
</dbReference>
<evidence type="ECO:0000313" key="6">
    <source>
        <dbReference type="EMBL" id="TQL48984.1"/>
    </source>
</evidence>
<dbReference type="GO" id="GO:0000271">
    <property type="term" value="P:polysaccharide biosynthetic process"/>
    <property type="evidence" value="ECO:0007669"/>
    <property type="project" value="TreeGrafter"/>
</dbReference>
<name>A0A542YLZ6_9MICO</name>
<reference evidence="6 7" key="1">
    <citation type="submission" date="2019-06" db="EMBL/GenBank/DDBJ databases">
        <title>Sequencing the genomes of 1000 actinobacteria strains.</title>
        <authorList>
            <person name="Klenk H.-P."/>
        </authorList>
    </citation>
    <scope>NUCLEOTIDE SEQUENCE [LARGE SCALE GENOMIC DNA]</scope>
    <source>
        <strain evidence="6 7">DSM 12335</strain>
    </source>
</reference>
<accession>A0A542YLZ6</accession>
<dbReference type="EMBL" id="VFOP01000001">
    <property type="protein sequence ID" value="TQL48984.1"/>
    <property type="molecule type" value="Genomic_DNA"/>
</dbReference>
<dbReference type="InterPro" id="IPR000653">
    <property type="entry name" value="DegT/StrS_aminotransferase"/>
</dbReference>
<evidence type="ECO:0000256" key="3">
    <source>
        <dbReference type="PIRSR" id="PIRSR000390-1"/>
    </source>
</evidence>
<dbReference type="GO" id="GO:0030170">
    <property type="term" value="F:pyridoxal phosphate binding"/>
    <property type="evidence" value="ECO:0007669"/>
    <property type="project" value="TreeGrafter"/>
</dbReference>
<sequence length="368" mass="38816">MRVPLVDLAAQGAEIADDIAPALRESLLKGAFIGGPAVASFEKAYATYAGVQHCIGVANGTDALELALRAAGVDRGDEVILPANTFIATAEAVSRIGALPVLVDVDPDYLLIDPAQVRAALTEQTRAIVPVHLFGQTAPMDDITQLATEAGVAVVEDAAQAQGATRDGRPAGTWGVAAGTSFYPGKNLGAAGDAGAVLTDDGDVADRVRVTAAHGSPQKYVHDVVGVNSRLDAIQALVLTAKLKRLDDWNNARREAAARYDKLLGTLPTVRIPSRHPDNVDVWHLYVVQVPDRDRVLADLNAAGIGAAIHYPYPVHRTRAYAALGHRIGDFPVAEAAAQRILSLPLYPHIAPEQQTFVVDVLGRSLAQ</sequence>
<dbReference type="CDD" id="cd00616">
    <property type="entry name" value="AHBA_syn"/>
    <property type="match status" value="1"/>
</dbReference>
<dbReference type="SUPFAM" id="SSF53383">
    <property type="entry name" value="PLP-dependent transferases"/>
    <property type="match status" value="1"/>
</dbReference>
<comment type="caution">
    <text evidence="6">The sequence shown here is derived from an EMBL/GenBank/DDBJ whole genome shotgun (WGS) entry which is preliminary data.</text>
</comment>
<feature type="active site" description="Proton acceptor" evidence="3">
    <location>
        <position position="186"/>
    </location>
</feature>
<evidence type="ECO:0000313" key="7">
    <source>
        <dbReference type="Proteomes" id="UP000319516"/>
    </source>
</evidence>
<dbReference type="PANTHER" id="PTHR30244">
    <property type="entry name" value="TRANSAMINASE"/>
    <property type="match status" value="1"/>
</dbReference>
<dbReference type="Pfam" id="PF01041">
    <property type="entry name" value="DegT_DnrJ_EryC1"/>
    <property type="match status" value="1"/>
</dbReference>
<dbReference type="Gene3D" id="3.90.1150.10">
    <property type="entry name" value="Aspartate Aminotransferase, domain 1"/>
    <property type="match status" value="1"/>
</dbReference>
<evidence type="ECO:0000256" key="2">
    <source>
        <dbReference type="ARBA" id="ARBA00037999"/>
    </source>
</evidence>
<dbReference type="GO" id="GO:0008483">
    <property type="term" value="F:transaminase activity"/>
    <property type="evidence" value="ECO:0007669"/>
    <property type="project" value="TreeGrafter"/>
</dbReference>
<dbReference type="RefSeq" id="WP_141783300.1">
    <property type="nucleotide sequence ID" value="NZ_BAAAIK010000008.1"/>
</dbReference>
<dbReference type="InterPro" id="IPR015424">
    <property type="entry name" value="PyrdxlP-dep_Trfase"/>
</dbReference>
<keyword evidence="7" id="KW-1185">Reference proteome</keyword>
<protein>
    <submittedName>
        <fullName evidence="6">dTDP-4-amino-4,6-dideoxygalactose transaminase</fullName>
    </submittedName>
</protein>
<dbReference type="PANTHER" id="PTHR30244:SF36">
    <property type="entry name" value="3-OXO-GLUCOSE-6-PHOSPHATE:GLUTAMATE AMINOTRANSFERASE"/>
    <property type="match status" value="1"/>
</dbReference>
<dbReference type="Proteomes" id="UP000319516">
    <property type="component" value="Unassembled WGS sequence"/>
</dbReference>
<comment type="similarity">
    <text evidence="2 5">Belongs to the DegT/DnrJ/EryC1 family.</text>
</comment>
<evidence type="ECO:0000256" key="1">
    <source>
        <dbReference type="ARBA" id="ARBA00022898"/>
    </source>
</evidence>
<evidence type="ECO:0000256" key="4">
    <source>
        <dbReference type="PIRSR" id="PIRSR000390-2"/>
    </source>
</evidence>
<organism evidence="6 7">
    <name type="scientific">Ornithinicoccus hortensis</name>
    <dbReference type="NCBI Taxonomy" id="82346"/>
    <lineage>
        <taxon>Bacteria</taxon>
        <taxon>Bacillati</taxon>
        <taxon>Actinomycetota</taxon>
        <taxon>Actinomycetes</taxon>
        <taxon>Micrococcales</taxon>
        <taxon>Intrasporangiaceae</taxon>
        <taxon>Ornithinicoccus</taxon>
    </lineage>
</organism>
<dbReference type="PIRSF" id="PIRSF000390">
    <property type="entry name" value="PLP_StrS"/>
    <property type="match status" value="1"/>
</dbReference>
<gene>
    <name evidence="6" type="ORF">FB467_0047</name>
</gene>
<feature type="modified residue" description="N6-(pyridoxal phosphate)lysine" evidence="4">
    <location>
        <position position="186"/>
    </location>
</feature>
<keyword evidence="1 4" id="KW-0663">Pyridoxal phosphate</keyword>
<dbReference type="OrthoDB" id="9804264at2"/>
<dbReference type="InterPro" id="IPR015422">
    <property type="entry name" value="PyrdxlP-dep_Trfase_small"/>
</dbReference>
<dbReference type="InterPro" id="IPR015421">
    <property type="entry name" value="PyrdxlP-dep_Trfase_major"/>
</dbReference>